<dbReference type="InterPro" id="IPR027806">
    <property type="entry name" value="HARBI1_dom"/>
</dbReference>
<dbReference type="Pfam" id="PF13359">
    <property type="entry name" value="DDE_Tnp_4"/>
    <property type="match status" value="1"/>
</dbReference>
<feature type="domain" description="DDE Tnp4" evidence="3">
    <location>
        <begin position="1"/>
        <end position="73"/>
    </location>
</feature>
<evidence type="ECO:0000256" key="1">
    <source>
        <dbReference type="ARBA" id="ARBA00001968"/>
    </source>
</evidence>
<protein>
    <recommendedName>
        <fullName evidence="3">DDE Tnp4 domain-containing protein</fullName>
    </recommendedName>
</protein>
<dbReference type="EMBL" id="GEDC01015698">
    <property type="protein sequence ID" value="JAS21600.1"/>
    <property type="molecule type" value="Transcribed_RNA"/>
</dbReference>
<evidence type="ECO:0000256" key="2">
    <source>
        <dbReference type="ARBA" id="ARBA00022723"/>
    </source>
</evidence>
<reference evidence="4" key="1">
    <citation type="submission" date="2015-12" db="EMBL/GenBank/DDBJ databases">
        <title>De novo transcriptome assembly of four potential Pierce s Disease insect vectors from Arizona vineyards.</title>
        <authorList>
            <person name="Tassone E.E."/>
        </authorList>
    </citation>
    <scope>NUCLEOTIDE SEQUENCE</scope>
</reference>
<name>A0A1B6D7F8_9HEMI</name>
<dbReference type="AlphaFoldDB" id="A0A1B6D7F8"/>
<feature type="non-terminal residue" evidence="4">
    <location>
        <position position="1"/>
    </location>
</feature>
<accession>A0A1B6D7F8</accession>
<sequence length="137" mass="16155">FPLKNNLLRPYPSQQIITDVKKRHFNYRLCRGRRVVENAFGILSQKFRFYNRRLHLRPEYAAKIVLTTCILHNYIRRGVIETETATPMQFVPMQNLRHQGGNAVASTFEVHSQFADFYQTTEGEVKWTGLKTLIKIR</sequence>
<proteinExistence type="predicted"/>
<evidence type="ECO:0000313" key="4">
    <source>
        <dbReference type="EMBL" id="JAS21600.1"/>
    </source>
</evidence>
<gene>
    <name evidence="4" type="ORF">g.1661</name>
</gene>
<comment type="cofactor">
    <cofactor evidence="1">
        <name>a divalent metal cation</name>
        <dbReference type="ChEBI" id="CHEBI:60240"/>
    </cofactor>
</comment>
<dbReference type="GO" id="GO:0046872">
    <property type="term" value="F:metal ion binding"/>
    <property type="evidence" value="ECO:0007669"/>
    <property type="project" value="UniProtKB-KW"/>
</dbReference>
<organism evidence="4">
    <name type="scientific">Clastoptera arizonana</name>
    <name type="common">Arizona spittle bug</name>
    <dbReference type="NCBI Taxonomy" id="38151"/>
    <lineage>
        <taxon>Eukaryota</taxon>
        <taxon>Metazoa</taxon>
        <taxon>Ecdysozoa</taxon>
        <taxon>Arthropoda</taxon>
        <taxon>Hexapoda</taxon>
        <taxon>Insecta</taxon>
        <taxon>Pterygota</taxon>
        <taxon>Neoptera</taxon>
        <taxon>Paraneoptera</taxon>
        <taxon>Hemiptera</taxon>
        <taxon>Auchenorrhyncha</taxon>
        <taxon>Cercopoidea</taxon>
        <taxon>Clastopteridae</taxon>
        <taxon>Clastoptera</taxon>
    </lineage>
</organism>
<evidence type="ECO:0000259" key="3">
    <source>
        <dbReference type="Pfam" id="PF13359"/>
    </source>
</evidence>
<keyword evidence="2" id="KW-0479">Metal-binding</keyword>